<evidence type="ECO:0000313" key="1">
    <source>
        <dbReference type="EMBL" id="KAF7769676.1"/>
    </source>
</evidence>
<evidence type="ECO:0008006" key="3">
    <source>
        <dbReference type="Google" id="ProtNLM"/>
    </source>
</evidence>
<accession>A0AAD4FRD3</accession>
<protein>
    <recommendedName>
        <fullName evidence="3">Type VI secretion system-associated protein TagF</fullName>
    </recommendedName>
</protein>
<reference evidence="1" key="1">
    <citation type="journal article" date="2012" name="J. Bacteriol.">
        <title>Genome sequences of type strains of seven species of the marine bacterium Pseudoalteromonas.</title>
        <authorList>
            <person name="Xie B.B."/>
            <person name="Shu Y.L."/>
            <person name="Qin Q.L."/>
            <person name="Rong J.C."/>
            <person name="Zhang X.Y."/>
            <person name="Chen X.L."/>
            <person name="Shi M."/>
            <person name="He H.L."/>
            <person name="Zhou B.C."/>
            <person name="Zhang Y.Z."/>
        </authorList>
    </citation>
    <scope>NUCLEOTIDE SEQUENCE</scope>
    <source>
        <strain evidence="1">DSM 8771</strain>
    </source>
</reference>
<gene>
    <name evidence="1" type="ORF">PCIT_a2555</name>
</gene>
<dbReference type="InterPro" id="IPR017748">
    <property type="entry name" value="TagF"/>
</dbReference>
<proteinExistence type="predicted"/>
<reference evidence="1" key="2">
    <citation type="submission" date="2015-03" db="EMBL/GenBank/DDBJ databases">
        <title>Genome sequence of Pseudoalteromonas citrea.</title>
        <authorList>
            <person name="Xie B.-B."/>
            <person name="Rong J.-C."/>
            <person name="Qin Q.-L."/>
            <person name="Zhang Y.-Z."/>
        </authorList>
    </citation>
    <scope>NUCLEOTIDE SEQUENCE</scope>
    <source>
        <strain evidence="1">DSM 8771</strain>
    </source>
</reference>
<evidence type="ECO:0000313" key="2">
    <source>
        <dbReference type="Proteomes" id="UP000016487"/>
    </source>
</evidence>
<dbReference type="RefSeq" id="WP_010366773.1">
    <property type="nucleotide sequence ID" value="NZ_AHBZ03000021.1"/>
</dbReference>
<dbReference type="Gene3D" id="3.40.1730.10">
    <property type="entry name" value="pa0076 domain"/>
    <property type="match status" value="1"/>
</dbReference>
<dbReference type="Proteomes" id="UP000016487">
    <property type="component" value="Unassembled WGS sequence"/>
</dbReference>
<dbReference type="Pfam" id="PF09867">
    <property type="entry name" value="TagF_N"/>
    <property type="match status" value="1"/>
</dbReference>
<dbReference type="NCBIfam" id="TIGR03373">
    <property type="entry name" value="VI_minor_4"/>
    <property type="match status" value="1"/>
</dbReference>
<dbReference type="InterPro" id="IPR038225">
    <property type="entry name" value="TagF_sf"/>
</dbReference>
<comment type="caution">
    <text evidence="1">The sequence shown here is derived from an EMBL/GenBank/DDBJ whole genome shotgun (WGS) entry which is preliminary data.</text>
</comment>
<dbReference type="AlphaFoldDB" id="A0AAD4FRD3"/>
<organism evidence="1 2">
    <name type="scientific">Pseudoalteromonas citrea</name>
    <dbReference type="NCBI Taxonomy" id="43655"/>
    <lineage>
        <taxon>Bacteria</taxon>
        <taxon>Pseudomonadati</taxon>
        <taxon>Pseudomonadota</taxon>
        <taxon>Gammaproteobacteria</taxon>
        <taxon>Alteromonadales</taxon>
        <taxon>Pseudoalteromonadaceae</taxon>
        <taxon>Pseudoalteromonas</taxon>
    </lineage>
</organism>
<name>A0AAD4FRD3_9GAMM</name>
<sequence length="329" mass="37673">MFGLFTRKSSPQLKKQQHFGYMGKTPLRPDFVKLNVCTRESIAFEHWLQEGYASLTRQHQYDESQASEVTSLFYVSGSQDESSLLGVLQPSEDSSTRRYPFASYVNCPNAEYKHTPAFLFFNKFNVLSTILNINERVIEASSIEQMQQYCNEFSTLTGTLSEDIEYNEAIDSLRTIQISELWQAIGFDQVQQRAQFISQLIGLLHSIANRGCLRSQFGLKLPMPAFGKRSQLVGAVWLHLISTMVADRNWQPWWFYQLETQDTPASLVLFLRPVSASYFDAVWMSKTKSNSVLDLTEIKTEQITDGGCLALAEMDNLSIYDALRRWSKL</sequence>
<dbReference type="EMBL" id="AHBZ03000021">
    <property type="protein sequence ID" value="KAF7769676.1"/>
    <property type="molecule type" value="Genomic_DNA"/>
</dbReference>